<evidence type="ECO:0000313" key="10">
    <source>
        <dbReference type="Proteomes" id="UP001203852"/>
    </source>
</evidence>
<evidence type="ECO:0000256" key="2">
    <source>
        <dbReference type="ARBA" id="ARBA00006865"/>
    </source>
</evidence>
<feature type="domain" description="GH16" evidence="8">
    <location>
        <begin position="14"/>
        <end position="278"/>
    </location>
</feature>
<dbReference type="PANTHER" id="PTHR10963">
    <property type="entry name" value="GLYCOSYL HYDROLASE-RELATED"/>
    <property type="match status" value="1"/>
</dbReference>
<dbReference type="InterPro" id="IPR000757">
    <property type="entry name" value="Beta-glucanase-like"/>
</dbReference>
<name>A0AAN6E1T6_9EURO</name>
<dbReference type="Proteomes" id="UP001203852">
    <property type="component" value="Unassembled WGS sequence"/>
</dbReference>
<evidence type="ECO:0000259" key="8">
    <source>
        <dbReference type="PROSITE" id="PS51762"/>
    </source>
</evidence>
<evidence type="ECO:0000256" key="3">
    <source>
        <dbReference type="ARBA" id="ARBA00012599"/>
    </source>
</evidence>
<reference evidence="9" key="1">
    <citation type="journal article" date="2022" name="bioRxiv">
        <title>Deciphering the potential niche of two novel black yeast fungi from a biological soil crust based on their genomes, phenotypes, and melanin regulation.</title>
        <authorList>
            <consortium name="DOE Joint Genome Institute"/>
            <person name="Carr E.C."/>
            <person name="Barton Q."/>
            <person name="Grambo S."/>
            <person name="Sullivan M."/>
            <person name="Renfro C.M."/>
            <person name="Kuo A."/>
            <person name="Pangilinan J."/>
            <person name="Lipzen A."/>
            <person name="Keymanesh K."/>
            <person name="Savage E."/>
            <person name="Barry K."/>
            <person name="Grigoriev I.V."/>
            <person name="Riekhof W.R."/>
            <person name="Harris S.S."/>
        </authorList>
    </citation>
    <scope>NUCLEOTIDE SEQUENCE</scope>
    <source>
        <strain evidence="9">JF 03-4F</strain>
    </source>
</reference>
<evidence type="ECO:0000256" key="7">
    <source>
        <dbReference type="SAM" id="SignalP"/>
    </source>
</evidence>
<dbReference type="CDD" id="cd02181">
    <property type="entry name" value="GH16_fungal_Lam16A_glucanase"/>
    <property type="match status" value="1"/>
</dbReference>
<dbReference type="InterPro" id="IPR013320">
    <property type="entry name" value="ConA-like_dom_sf"/>
</dbReference>
<feature type="region of interest" description="Disordered" evidence="6">
    <location>
        <begin position="450"/>
        <end position="487"/>
    </location>
</feature>
<dbReference type="EMBL" id="MU404352">
    <property type="protein sequence ID" value="KAI1615687.1"/>
    <property type="molecule type" value="Genomic_DNA"/>
</dbReference>
<dbReference type="Pfam" id="PF26113">
    <property type="entry name" value="GH16_XgeA"/>
    <property type="match status" value="1"/>
</dbReference>
<feature type="compositionally biased region" description="Low complexity" evidence="6">
    <location>
        <begin position="450"/>
        <end position="469"/>
    </location>
</feature>
<dbReference type="Gene3D" id="2.60.120.200">
    <property type="match status" value="1"/>
</dbReference>
<dbReference type="InterPro" id="IPR050546">
    <property type="entry name" value="Glycosyl_Hydrlase_16"/>
</dbReference>
<gene>
    <name evidence="9" type="ORF">EDD36DRAFT_194751</name>
</gene>
<accession>A0AAN6E1T6</accession>
<evidence type="ECO:0000256" key="4">
    <source>
        <dbReference type="ARBA" id="ARBA00022801"/>
    </source>
</evidence>
<evidence type="ECO:0000256" key="6">
    <source>
        <dbReference type="SAM" id="MobiDB-lite"/>
    </source>
</evidence>
<keyword evidence="10" id="KW-1185">Reference proteome</keyword>
<evidence type="ECO:0000313" key="9">
    <source>
        <dbReference type="EMBL" id="KAI1615687.1"/>
    </source>
</evidence>
<evidence type="ECO:0000256" key="5">
    <source>
        <dbReference type="ARBA" id="ARBA00023295"/>
    </source>
</evidence>
<dbReference type="GO" id="GO:0009251">
    <property type="term" value="P:glucan catabolic process"/>
    <property type="evidence" value="ECO:0007669"/>
    <property type="project" value="TreeGrafter"/>
</dbReference>
<proteinExistence type="inferred from homology"/>
<evidence type="ECO:0000256" key="1">
    <source>
        <dbReference type="ARBA" id="ARBA00000124"/>
    </source>
</evidence>
<feature type="compositionally biased region" description="Gly residues" evidence="6">
    <location>
        <begin position="470"/>
        <end position="479"/>
    </location>
</feature>
<dbReference type="FunFam" id="2.60.120.200:FF:000114">
    <property type="entry name" value="Probable endo-1,3(4)-beta-glucanase NFIA_089530"/>
    <property type="match status" value="1"/>
</dbReference>
<dbReference type="SUPFAM" id="SSF49899">
    <property type="entry name" value="Concanavalin A-like lectins/glucanases"/>
    <property type="match status" value="1"/>
</dbReference>
<feature type="chain" id="PRO_5042992265" description="endo-1,3(4)-beta-glucanase" evidence="7">
    <location>
        <begin position="18"/>
        <end position="487"/>
    </location>
</feature>
<keyword evidence="7" id="KW-0732">Signal</keyword>
<dbReference type="PANTHER" id="PTHR10963:SF24">
    <property type="entry name" value="GLYCOSIDASE C21B10.07-RELATED"/>
    <property type="match status" value="1"/>
</dbReference>
<keyword evidence="4" id="KW-0378">Hydrolase</keyword>
<dbReference type="GO" id="GO:0052861">
    <property type="term" value="F:endo-1,3(4)-beta-glucanase activity"/>
    <property type="evidence" value="ECO:0007669"/>
    <property type="project" value="UniProtKB-EC"/>
</dbReference>
<keyword evidence="5" id="KW-0326">Glycosidase</keyword>
<feature type="signal peptide" evidence="7">
    <location>
        <begin position="1"/>
        <end position="17"/>
    </location>
</feature>
<comment type="caution">
    <text evidence="9">The sequence shown here is derived from an EMBL/GenBank/DDBJ whole genome shotgun (WGS) entry which is preliminary data.</text>
</comment>
<dbReference type="AlphaFoldDB" id="A0AAN6E1T6"/>
<comment type="catalytic activity">
    <reaction evidence="1">
        <text>Endohydrolysis of (1-&gt;3)- or (1-&gt;4)-linkages in beta-D-glucans when the glucose residue whose reducing group is involved in the linkage to be hydrolyzed is itself substituted at C-3.</text>
        <dbReference type="EC" id="3.2.1.6"/>
    </reaction>
</comment>
<dbReference type="PROSITE" id="PS51762">
    <property type="entry name" value="GH16_2"/>
    <property type="match status" value="1"/>
</dbReference>
<organism evidence="9 10">
    <name type="scientific">Exophiala viscosa</name>
    <dbReference type="NCBI Taxonomy" id="2486360"/>
    <lineage>
        <taxon>Eukaryota</taxon>
        <taxon>Fungi</taxon>
        <taxon>Dikarya</taxon>
        <taxon>Ascomycota</taxon>
        <taxon>Pezizomycotina</taxon>
        <taxon>Eurotiomycetes</taxon>
        <taxon>Chaetothyriomycetidae</taxon>
        <taxon>Chaetothyriales</taxon>
        <taxon>Herpotrichiellaceae</taxon>
        <taxon>Exophiala</taxon>
    </lineage>
</organism>
<comment type="similarity">
    <text evidence="2">Belongs to the glycosyl hydrolase 16 family.</text>
</comment>
<sequence>MHFSIALLTLLTTTSSASYVVQDDYSSSSFADMFDFYTDDDPTNGYVNYVSYSTAESEGLYKIQDGAVYMGVDSTNTASGRGRDSIRIASKNTYEHGLVVLDLAHMPAGACGTWPAFWMLGEDWPNNGEIDIIEGVNDQSANNMAMHTSDGCTITNTGAFSGTLETDNCYVQAADQSSNAGCSIRSTDDSSFGSGFNSAGGGVFATEWTSEAISIWFFSRDAIPSDITSGSPDPSGWGLPQGQFTGGCDIDDKVKNQQLVFDVTFCGDWAGDVWSTDTACSAKASTCSAYVQNNPSAFEDTYWLINSLKVYTDNGASSTAAATTSAKSSAAATTAAETSAAATTAVATASATGDLSTITGATTATTFITYTSAESSDAATTTAAAATTTNVVVTETTSVDTAEATSAAATSDPATAEATSAAVTTAVATTAAAATTIQTSAAAAATTAAGSDSSSWSSSNGHSGWSGHSGSSGRGGHSGSGWRRFFS</sequence>
<dbReference type="EC" id="3.2.1.6" evidence="3"/>
<protein>
    <recommendedName>
        <fullName evidence="3">endo-1,3(4)-beta-glucanase</fullName>
        <ecNumber evidence="3">3.2.1.6</ecNumber>
    </recommendedName>
</protein>